<evidence type="ECO:0000256" key="4">
    <source>
        <dbReference type="ARBA" id="ARBA00022989"/>
    </source>
</evidence>
<reference evidence="8 9" key="1">
    <citation type="submission" date="2015-01" db="EMBL/GenBank/DDBJ databases">
        <title>Genome sequence of Jeotgalibacillus alimentarius.</title>
        <authorList>
            <person name="Goh K.M."/>
            <person name="Chan K.-G."/>
            <person name="Yaakop A.S."/>
            <person name="Ee R."/>
            <person name="Gan H.M."/>
            <person name="Chan C.S."/>
        </authorList>
    </citation>
    <scope>NUCLEOTIDE SEQUENCE [LARGE SCALE GENOMIC DNA]</scope>
    <source>
        <strain evidence="8 9">YKJ-13</strain>
    </source>
</reference>
<feature type="transmembrane region" description="Helical" evidence="6">
    <location>
        <begin position="56"/>
        <end position="76"/>
    </location>
</feature>
<evidence type="ECO:0000256" key="5">
    <source>
        <dbReference type="ARBA" id="ARBA00023136"/>
    </source>
</evidence>
<dbReference type="PANTHER" id="PTHR36115">
    <property type="entry name" value="PROLINE-RICH ANTIGEN HOMOLOG-RELATED"/>
    <property type="match status" value="1"/>
</dbReference>
<sequence>METNETYQPETPAFLPHYGGFWIRVCAFLFDLLVIGALNGLLIYPVFRLSGLEMGSGMFSGVNIATAIVFFAYFVLMTKFFSQTLGKMIFGLKVISKDGAKPGWVTVLIRELAGRYIYTAITFFGIPFLALLYIVAGFTPKKQGVHDLFADTTVVHERTVVKAEAVKV</sequence>
<comment type="subcellular location">
    <subcellularLocation>
        <location evidence="1">Cell membrane</location>
        <topology evidence="1">Multi-pass membrane protein</topology>
    </subcellularLocation>
</comment>
<dbReference type="InterPro" id="IPR051791">
    <property type="entry name" value="Pra-immunoreactive"/>
</dbReference>
<dbReference type="PATRIC" id="fig|135826.4.peg.200"/>
<evidence type="ECO:0000256" key="1">
    <source>
        <dbReference type="ARBA" id="ARBA00004651"/>
    </source>
</evidence>
<accession>A0A0C2W9F2</accession>
<feature type="domain" description="RDD" evidence="7">
    <location>
        <begin position="18"/>
        <end position="150"/>
    </location>
</feature>
<dbReference type="EMBL" id="JXRQ01000008">
    <property type="protein sequence ID" value="KIL53221.1"/>
    <property type="molecule type" value="Genomic_DNA"/>
</dbReference>
<keyword evidence="2" id="KW-1003">Cell membrane</keyword>
<dbReference type="AlphaFoldDB" id="A0A0C2W9F2"/>
<dbReference type="InterPro" id="IPR010432">
    <property type="entry name" value="RDD"/>
</dbReference>
<evidence type="ECO:0000256" key="3">
    <source>
        <dbReference type="ARBA" id="ARBA00022692"/>
    </source>
</evidence>
<evidence type="ECO:0000256" key="2">
    <source>
        <dbReference type="ARBA" id="ARBA00022475"/>
    </source>
</evidence>
<keyword evidence="9" id="KW-1185">Reference proteome</keyword>
<dbReference type="Pfam" id="PF06271">
    <property type="entry name" value="RDD"/>
    <property type="match status" value="1"/>
</dbReference>
<dbReference type="GO" id="GO:0005886">
    <property type="term" value="C:plasma membrane"/>
    <property type="evidence" value="ECO:0007669"/>
    <property type="project" value="UniProtKB-SubCell"/>
</dbReference>
<dbReference type="RefSeq" id="WP_041120905.1">
    <property type="nucleotide sequence ID" value="NZ_JXRQ01000008.1"/>
</dbReference>
<dbReference type="OrthoDB" id="9793824at2"/>
<comment type="caution">
    <text evidence="8">The sequence shown here is derived from an EMBL/GenBank/DDBJ whole genome shotgun (WGS) entry which is preliminary data.</text>
</comment>
<feature type="transmembrane region" description="Helical" evidence="6">
    <location>
        <begin position="21"/>
        <end position="44"/>
    </location>
</feature>
<feature type="transmembrane region" description="Helical" evidence="6">
    <location>
        <begin position="116"/>
        <end position="136"/>
    </location>
</feature>
<dbReference type="Proteomes" id="UP000031950">
    <property type="component" value="Unassembled WGS sequence"/>
</dbReference>
<dbReference type="PANTHER" id="PTHR36115:SF9">
    <property type="entry name" value="LMO1584 PROTEIN"/>
    <property type="match status" value="1"/>
</dbReference>
<gene>
    <name evidence="8" type="ORF">KP77_01970</name>
</gene>
<keyword evidence="4 6" id="KW-1133">Transmembrane helix</keyword>
<keyword evidence="3 6" id="KW-0812">Transmembrane</keyword>
<protein>
    <recommendedName>
        <fullName evidence="7">RDD domain-containing protein</fullName>
    </recommendedName>
</protein>
<keyword evidence="5 6" id="KW-0472">Membrane</keyword>
<dbReference type="STRING" id="135826.KP77_01970"/>
<evidence type="ECO:0000313" key="9">
    <source>
        <dbReference type="Proteomes" id="UP000031950"/>
    </source>
</evidence>
<evidence type="ECO:0000313" key="8">
    <source>
        <dbReference type="EMBL" id="KIL53221.1"/>
    </source>
</evidence>
<name>A0A0C2W9F2_9BACL</name>
<evidence type="ECO:0000259" key="7">
    <source>
        <dbReference type="Pfam" id="PF06271"/>
    </source>
</evidence>
<proteinExistence type="predicted"/>
<organism evidence="8 9">
    <name type="scientific">Jeotgalibacillus alimentarius</name>
    <dbReference type="NCBI Taxonomy" id="135826"/>
    <lineage>
        <taxon>Bacteria</taxon>
        <taxon>Bacillati</taxon>
        <taxon>Bacillota</taxon>
        <taxon>Bacilli</taxon>
        <taxon>Bacillales</taxon>
        <taxon>Caryophanaceae</taxon>
        <taxon>Jeotgalibacillus</taxon>
    </lineage>
</organism>
<evidence type="ECO:0000256" key="6">
    <source>
        <dbReference type="SAM" id="Phobius"/>
    </source>
</evidence>